<comment type="function">
    <text evidence="7">Involved in the assimilation of dimethylsulphoniopropionate (DMSP), an important compound in the fixation of carbon in marine phytoplankton, by mediating the conversion of 3-(methylthio)propanoyl-CoA (MMPA-CoA) to 3-(methylthio)acryloyl-CoA (MTA-CoA).</text>
</comment>
<evidence type="ECO:0000256" key="7">
    <source>
        <dbReference type="ARBA" id="ARBA00058683"/>
    </source>
</evidence>
<dbReference type="InterPro" id="IPR046373">
    <property type="entry name" value="Acyl-CoA_Oxase/DH_mid-dom_sf"/>
</dbReference>
<evidence type="ECO:0000256" key="2">
    <source>
        <dbReference type="ARBA" id="ARBA00009347"/>
    </source>
</evidence>
<keyword evidence="3" id="KW-0285">Flavoprotein</keyword>
<evidence type="ECO:0000259" key="10">
    <source>
        <dbReference type="Pfam" id="PF00441"/>
    </source>
</evidence>
<dbReference type="SUPFAM" id="SSF47203">
    <property type="entry name" value="Acyl-CoA dehydrogenase C-terminal domain-like"/>
    <property type="match status" value="1"/>
</dbReference>
<dbReference type="AlphaFoldDB" id="A0AAU7LVE5"/>
<organism evidence="14">
    <name type="scientific">Polaromonas hydrogenivorans</name>
    <dbReference type="NCBI Taxonomy" id="335476"/>
    <lineage>
        <taxon>Bacteria</taxon>
        <taxon>Pseudomonadati</taxon>
        <taxon>Pseudomonadota</taxon>
        <taxon>Betaproteobacteria</taxon>
        <taxon>Burkholderiales</taxon>
        <taxon>Comamonadaceae</taxon>
        <taxon>Polaromonas</taxon>
    </lineage>
</organism>
<evidence type="ECO:0000256" key="9">
    <source>
        <dbReference type="ARBA" id="ARBA00069043"/>
    </source>
</evidence>
<dbReference type="InterPro" id="IPR009100">
    <property type="entry name" value="AcylCoA_DH/oxidase_NM_dom_sf"/>
</dbReference>
<accession>A0AAU7LVE5</accession>
<evidence type="ECO:0000256" key="8">
    <source>
        <dbReference type="ARBA" id="ARBA00066694"/>
    </source>
</evidence>
<dbReference type="RefSeq" id="WP_349280254.1">
    <property type="nucleotide sequence ID" value="NZ_CBCSCU010000019.1"/>
</dbReference>
<evidence type="ECO:0000313" key="14">
    <source>
        <dbReference type="EMBL" id="XBP70933.1"/>
    </source>
</evidence>
<comment type="similarity">
    <text evidence="2">Belongs to the acyl-CoA dehydrogenase family.</text>
</comment>
<dbReference type="SUPFAM" id="SSF56645">
    <property type="entry name" value="Acyl-CoA dehydrogenase NM domain-like"/>
    <property type="match status" value="1"/>
</dbReference>
<dbReference type="InterPro" id="IPR052166">
    <property type="entry name" value="Diverse_Acyl-CoA_DH"/>
</dbReference>
<dbReference type="InterPro" id="IPR037069">
    <property type="entry name" value="AcylCoA_DH/ox_N_sf"/>
</dbReference>
<keyword evidence="4" id="KW-0274">FAD</keyword>
<evidence type="ECO:0000259" key="11">
    <source>
        <dbReference type="Pfam" id="PF02770"/>
    </source>
</evidence>
<dbReference type="Pfam" id="PF02771">
    <property type="entry name" value="Acyl-CoA_dh_N"/>
    <property type="match status" value="1"/>
</dbReference>
<dbReference type="InterPro" id="IPR009075">
    <property type="entry name" value="AcylCo_DH/oxidase_C"/>
</dbReference>
<evidence type="ECO:0000259" key="12">
    <source>
        <dbReference type="Pfam" id="PF02771"/>
    </source>
</evidence>
<dbReference type="GO" id="GO:0016627">
    <property type="term" value="F:oxidoreductase activity, acting on the CH-CH group of donors"/>
    <property type="evidence" value="ECO:0007669"/>
    <property type="project" value="InterPro"/>
</dbReference>
<dbReference type="InterPro" id="IPR006091">
    <property type="entry name" value="Acyl-CoA_Oxase/DH_mid-dom"/>
</dbReference>
<dbReference type="PANTHER" id="PTHR42803">
    <property type="entry name" value="ACYL-COA DEHYDROGENASE"/>
    <property type="match status" value="1"/>
</dbReference>
<feature type="domain" description="Acyl-CoA oxidase/dehydrogenase middle" evidence="11">
    <location>
        <begin position="165"/>
        <end position="273"/>
    </location>
</feature>
<evidence type="ECO:0000256" key="5">
    <source>
        <dbReference type="ARBA" id="ARBA00023002"/>
    </source>
</evidence>
<dbReference type="Pfam" id="PF02770">
    <property type="entry name" value="Acyl-CoA_dh_M"/>
    <property type="match status" value="1"/>
</dbReference>
<dbReference type="FunFam" id="2.40.110.10:FF:000031">
    <property type="entry name" value="Acyl-CoA dehydrogenase, putative"/>
    <property type="match status" value="1"/>
</dbReference>
<comment type="cofactor">
    <cofactor evidence="1">
        <name>FAD</name>
        <dbReference type="ChEBI" id="CHEBI:57692"/>
    </cofactor>
</comment>
<gene>
    <name evidence="14" type="ORF">ABLV49_03725</name>
</gene>
<feature type="domain" description="Acetyl-CoA dehydrogenase-like C-terminal" evidence="13">
    <location>
        <begin position="472"/>
        <end position="593"/>
    </location>
</feature>
<dbReference type="Gene3D" id="2.40.110.10">
    <property type="entry name" value="Butyryl-CoA Dehydrogenase, subunit A, domain 2"/>
    <property type="match status" value="1"/>
</dbReference>
<comment type="catalytic activity">
    <reaction evidence="6">
        <text>3-(methylsulfanyl)propanoyl-CoA + oxidized [electron-transfer flavoprotein] + H(+) = 3-(methylsulfanyl)acryloyl-CoA + reduced [electron-transfer flavoprotein]</text>
        <dbReference type="Rhea" id="RHEA:52612"/>
        <dbReference type="Rhea" id="RHEA-COMP:10685"/>
        <dbReference type="Rhea" id="RHEA-COMP:10686"/>
        <dbReference type="ChEBI" id="CHEBI:15378"/>
        <dbReference type="ChEBI" id="CHEBI:57692"/>
        <dbReference type="ChEBI" id="CHEBI:58307"/>
        <dbReference type="ChEBI" id="CHEBI:82815"/>
        <dbReference type="ChEBI" id="CHEBI:84994"/>
        <dbReference type="EC" id="1.3.99.41"/>
    </reaction>
    <physiologicalReaction direction="left-to-right" evidence="6">
        <dbReference type="Rhea" id="RHEA:52613"/>
    </physiologicalReaction>
</comment>
<dbReference type="EC" id="1.3.99.41" evidence="8"/>
<feature type="domain" description="Acyl-CoA dehydrogenase/oxidase C-terminal" evidence="10">
    <location>
        <begin position="284"/>
        <end position="451"/>
    </location>
</feature>
<proteinExistence type="inferred from homology"/>
<evidence type="ECO:0000256" key="1">
    <source>
        <dbReference type="ARBA" id="ARBA00001974"/>
    </source>
</evidence>
<evidence type="ECO:0000256" key="4">
    <source>
        <dbReference type="ARBA" id="ARBA00022827"/>
    </source>
</evidence>
<dbReference type="GO" id="GO:0050660">
    <property type="term" value="F:flavin adenine dinucleotide binding"/>
    <property type="evidence" value="ECO:0007669"/>
    <property type="project" value="InterPro"/>
</dbReference>
<dbReference type="Pfam" id="PF12806">
    <property type="entry name" value="Acyl-CoA_dh_C"/>
    <property type="match status" value="1"/>
</dbReference>
<dbReference type="Pfam" id="PF00441">
    <property type="entry name" value="Acyl-CoA_dh_1"/>
    <property type="match status" value="1"/>
</dbReference>
<feature type="domain" description="Acyl-CoA dehydrogenase/oxidase N-terminal" evidence="12">
    <location>
        <begin position="82"/>
        <end position="160"/>
    </location>
</feature>
<evidence type="ECO:0000256" key="6">
    <source>
        <dbReference type="ARBA" id="ARBA00051388"/>
    </source>
</evidence>
<dbReference type="EMBL" id="CP157675">
    <property type="protein sequence ID" value="XBP70933.1"/>
    <property type="molecule type" value="Genomic_DNA"/>
</dbReference>
<dbReference type="InterPro" id="IPR036250">
    <property type="entry name" value="AcylCo_DH-like_C"/>
</dbReference>
<name>A0AAU7LVE5_9BURK</name>
<reference evidence="14" key="1">
    <citation type="submission" date="2024-05" db="EMBL/GenBank/DDBJ databases">
        <authorList>
            <person name="Bunk B."/>
            <person name="Swiderski J."/>
            <person name="Sproer C."/>
            <person name="Thiel V."/>
        </authorList>
    </citation>
    <scope>NUCLEOTIDE SEQUENCE</scope>
    <source>
        <strain evidence="14">DSM 17735</strain>
    </source>
</reference>
<dbReference type="Gene3D" id="1.20.140.10">
    <property type="entry name" value="Butyryl-CoA Dehydrogenase, subunit A, domain 3"/>
    <property type="match status" value="1"/>
</dbReference>
<dbReference type="Gene3D" id="1.10.540.10">
    <property type="entry name" value="Acyl-CoA dehydrogenase/oxidase, N-terminal domain"/>
    <property type="match status" value="1"/>
</dbReference>
<dbReference type="PANTHER" id="PTHR42803:SF1">
    <property type="entry name" value="BROAD-SPECIFICITY LINEAR ACYL-COA DEHYDROGENASE FADE5"/>
    <property type="match status" value="1"/>
</dbReference>
<dbReference type="InterPro" id="IPR025878">
    <property type="entry name" value="Acyl-CoA_dh-like_C_dom"/>
</dbReference>
<evidence type="ECO:0000256" key="3">
    <source>
        <dbReference type="ARBA" id="ARBA00022630"/>
    </source>
</evidence>
<dbReference type="InterPro" id="IPR013786">
    <property type="entry name" value="AcylCoA_DH/ox_N"/>
</dbReference>
<protein>
    <recommendedName>
        <fullName evidence="9">3-methylmercaptopropionyl-CoA dehydrogenase</fullName>
        <ecNumber evidence="8">1.3.99.41</ecNumber>
    </recommendedName>
</protein>
<evidence type="ECO:0000259" key="13">
    <source>
        <dbReference type="Pfam" id="PF12806"/>
    </source>
</evidence>
<keyword evidence="5" id="KW-0560">Oxidoreductase</keyword>
<sequence length="598" mass="65183">MPQYNPPLRDMQFILHEVLKVTDELKVLPRHADIDADTINAVLEEGGKFAVEVTFPLNISGDEEGCTLDRTTHEVTPPKGFKQAYAQFVEGGWAALSCDPEYGGQGLPFVVNQCFYEMLNSANQAWTMYPGLSHGAYEALHAHGTDAQKKLYLPKLVSGEWTGTMCLTEPHCGTDLGMLRTKAEPQADGTFKLTGNKIFISAGEHDMTSNILHLVLARLPDAPQGSKGISLFIVPKFNVNEDGSIGMRNGIYCGGLEHKMGIHGNATAQIVLESAVGTMVGAPNKGLAAMFVMMNAARLGVGNQSLGLTEVAYQNALAYARDRIQMRSLSGVKAKDKPADPIIVHPDVRKMLLTAKAYAEGGRALAIYCTLLLDKELYHPDEKVRKDSGEIVALLTPIVKAFLTDNGHIATNACMQVFGGHGYVKEWGMEQLVRDNRINMIYEGTNTIQSLDLLGRKILGNNGATLKKFGKLIGALIAEEGVNEKMAEFINPLAYLADQMTKFTTELGFKGFQNPDEVGAAAVDYLRVAGHLVFGYFWARMAQTALREIAAGNADLFYLGKVQTARFYFAKLFPETATLMRTARSGSRALMDTDAALA</sequence>